<accession>A0ABV5RYF4</accession>
<dbReference type="RefSeq" id="WP_344988418.1">
    <property type="nucleotide sequence ID" value="NZ_BAAAXV010000002.1"/>
</dbReference>
<reference evidence="2 3" key="1">
    <citation type="submission" date="2024-09" db="EMBL/GenBank/DDBJ databases">
        <authorList>
            <person name="Sun Q."/>
            <person name="Mori K."/>
        </authorList>
    </citation>
    <scope>NUCLEOTIDE SEQUENCE [LARGE SCALE GENOMIC DNA]</scope>
    <source>
        <strain evidence="2 3">JCM 3143</strain>
    </source>
</reference>
<evidence type="ECO:0000313" key="2">
    <source>
        <dbReference type="EMBL" id="MFB9623583.1"/>
    </source>
</evidence>
<feature type="chain" id="PRO_5045651480" evidence="1">
    <location>
        <begin position="25"/>
        <end position="117"/>
    </location>
</feature>
<gene>
    <name evidence="2" type="ORF">ACFFSA_10890</name>
</gene>
<keyword evidence="1" id="KW-0732">Signal</keyword>
<dbReference type="EMBL" id="JBHMBW010000008">
    <property type="protein sequence ID" value="MFB9623583.1"/>
    <property type="molecule type" value="Genomic_DNA"/>
</dbReference>
<keyword evidence="3" id="KW-1185">Reference proteome</keyword>
<dbReference type="Proteomes" id="UP001589532">
    <property type="component" value="Unassembled WGS sequence"/>
</dbReference>
<sequence>MALALTGAAAGLMFLPFGQGVAGASTGFPAVQAGGPPAPAPQAAPRVHVQKKVVHHRPHRHRNYEEADIQVFNRNNSFNFDHRRDFYSDNEFNKDRWEKEDFEHEHDHDHDHHKPVE</sequence>
<evidence type="ECO:0000313" key="3">
    <source>
        <dbReference type="Proteomes" id="UP001589532"/>
    </source>
</evidence>
<feature type="signal peptide" evidence="1">
    <location>
        <begin position="1"/>
        <end position="24"/>
    </location>
</feature>
<evidence type="ECO:0000256" key="1">
    <source>
        <dbReference type="SAM" id="SignalP"/>
    </source>
</evidence>
<organism evidence="2 3">
    <name type="scientific">Nonomuraea helvata</name>
    <dbReference type="NCBI Taxonomy" id="37484"/>
    <lineage>
        <taxon>Bacteria</taxon>
        <taxon>Bacillati</taxon>
        <taxon>Actinomycetota</taxon>
        <taxon>Actinomycetes</taxon>
        <taxon>Streptosporangiales</taxon>
        <taxon>Streptosporangiaceae</taxon>
        <taxon>Nonomuraea</taxon>
    </lineage>
</organism>
<comment type="caution">
    <text evidence="2">The sequence shown here is derived from an EMBL/GenBank/DDBJ whole genome shotgun (WGS) entry which is preliminary data.</text>
</comment>
<proteinExistence type="predicted"/>
<name>A0ABV5RYF4_9ACTN</name>
<protein>
    <submittedName>
        <fullName evidence="2">Uncharacterized protein</fullName>
    </submittedName>
</protein>